<evidence type="ECO:0000313" key="5">
    <source>
        <dbReference type="Proteomes" id="UP000241645"/>
    </source>
</evidence>
<accession>A0ABX5FP30</accession>
<name>A0ABX5FP30_9BACL</name>
<feature type="domain" description="CSD" evidence="3">
    <location>
        <begin position="1"/>
        <end position="46"/>
    </location>
</feature>
<evidence type="ECO:0000313" key="4">
    <source>
        <dbReference type="EMBL" id="PSK08449.1"/>
    </source>
</evidence>
<dbReference type="InterPro" id="IPR050181">
    <property type="entry name" value="Cold_shock_domain"/>
</dbReference>
<comment type="caution">
    <text evidence="4">The sequence shown here is derived from an EMBL/GenBank/DDBJ whole genome shotgun (WGS) entry which is preliminary data.</text>
</comment>
<evidence type="ECO:0000259" key="3">
    <source>
        <dbReference type="PROSITE" id="PS51857"/>
    </source>
</evidence>
<dbReference type="SUPFAM" id="SSF50249">
    <property type="entry name" value="Nucleic acid-binding proteins"/>
    <property type="match status" value="1"/>
</dbReference>
<dbReference type="EMBL" id="PXZO01000033">
    <property type="protein sequence ID" value="PSK08449.1"/>
    <property type="molecule type" value="Genomic_DNA"/>
</dbReference>
<dbReference type="InterPro" id="IPR012156">
    <property type="entry name" value="Cold_shock_CspA"/>
</dbReference>
<gene>
    <name evidence="4" type="ORF">C7R92_17515</name>
</gene>
<sequence length="58" mass="6345">MPHGDDVFVHFAAIQSDGFRSLNEGQAVEFDMVEGEHGPQAANVVKIKRNNSKIPLVP</sequence>
<reference evidence="4 5" key="1">
    <citation type="submission" date="2018-03" db="EMBL/GenBank/DDBJ databases">
        <title>Brevisbacillus phylogenomics.</title>
        <authorList>
            <person name="Dunlap C."/>
        </authorList>
    </citation>
    <scope>NUCLEOTIDE SEQUENCE [LARGE SCALE GENOMIC DNA]</scope>
    <source>
        <strain evidence="4 5">NRRL B-41110</strain>
    </source>
</reference>
<dbReference type="PRINTS" id="PR00050">
    <property type="entry name" value="COLDSHOCK"/>
</dbReference>
<dbReference type="Pfam" id="PF00313">
    <property type="entry name" value="CSD"/>
    <property type="match status" value="1"/>
</dbReference>
<dbReference type="InterPro" id="IPR002059">
    <property type="entry name" value="CSP_DNA-bd"/>
</dbReference>
<dbReference type="Proteomes" id="UP000241645">
    <property type="component" value="Unassembled WGS sequence"/>
</dbReference>
<evidence type="ECO:0000256" key="1">
    <source>
        <dbReference type="ARBA" id="ARBA00004496"/>
    </source>
</evidence>
<dbReference type="PIRSF" id="PIRSF002599">
    <property type="entry name" value="Cold_shock_A"/>
    <property type="match status" value="1"/>
</dbReference>
<protein>
    <submittedName>
        <fullName evidence="4">Cold-shock protein</fullName>
    </submittedName>
</protein>
<evidence type="ECO:0000256" key="2">
    <source>
        <dbReference type="ARBA" id="ARBA00022490"/>
    </source>
</evidence>
<dbReference type="InterPro" id="IPR011129">
    <property type="entry name" value="CSD"/>
</dbReference>
<dbReference type="Gene3D" id="2.40.50.140">
    <property type="entry name" value="Nucleic acid-binding proteins"/>
    <property type="match status" value="1"/>
</dbReference>
<dbReference type="PANTHER" id="PTHR11544">
    <property type="entry name" value="COLD SHOCK DOMAIN CONTAINING PROTEINS"/>
    <property type="match status" value="1"/>
</dbReference>
<dbReference type="SMART" id="SM00357">
    <property type="entry name" value="CSP"/>
    <property type="match status" value="1"/>
</dbReference>
<dbReference type="InterPro" id="IPR012340">
    <property type="entry name" value="NA-bd_OB-fold"/>
</dbReference>
<keyword evidence="5" id="KW-1185">Reference proteome</keyword>
<organism evidence="4 5">
    <name type="scientific">Brevibacillus porteri</name>
    <dbReference type="NCBI Taxonomy" id="2126350"/>
    <lineage>
        <taxon>Bacteria</taxon>
        <taxon>Bacillati</taxon>
        <taxon>Bacillota</taxon>
        <taxon>Bacilli</taxon>
        <taxon>Bacillales</taxon>
        <taxon>Paenibacillaceae</taxon>
        <taxon>Brevibacillus</taxon>
    </lineage>
</organism>
<dbReference type="PROSITE" id="PS51857">
    <property type="entry name" value="CSD_2"/>
    <property type="match status" value="1"/>
</dbReference>
<proteinExistence type="predicted"/>
<comment type="subcellular location">
    <subcellularLocation>
        <location evidence="1">Cytoplasm</location>
    </subcellularLocation>
</comment>
<keyword evidence="2" id="KW-0963">Cytoplasm</keyword>
<dbReference type="Gene3D" id="6.20.370.130">
    <property type="match status" value="1"/>
</dbReference>